<dbReference type="PANTHER" id="PTHR40021:SF1">
    <property type="entry name" value="DEFECT AT LOW TEMPERATURE PROTEIN 1"/>
    <property type="match status" value="1"/>
</dbReference>
<dbReference type="HOGENOM" id="CLU_1267510_0_0_1"/>
<keyword evidence="6 7" id="KW-0472">Membrane</keyword>
<evidence type="ECO:0000313" key="9">
    <source>
        <dbReference type="Proteomes" id="UP000022910"/>
    </source>
</evidence>
<proteinExistence type="inferred from homology"/>
<dbReference type="EMBL" id="JEMT01025809">
    <property type="protein sequence ID" value="EXX61089.1"/>
    <property type="molecule type" value="Genomic_DNA"/>
</dbReference>
<organism evidence="8 9">
    <name type="scientific">Rhizophagus irregularis (strain DAOM 197198w)</name>
    <name type="common">Glomus intraradices</name>
    <dbReference type="NCBI Taxonomy" id="1432141"/>
    <lineage>
        <taxon>Eukaryota</taxon>
        <taxon>Fungi</taxon>
        <taxon>Fungi incertae sedis</taxon>
        <taxon>Mucoromycota</taxon>
        <taxon>Glomeromycotina</taxon>
        <taxon>Glomeromycetes</taxon>
        <taxon>Glomerales</taxon>
        <taxon>Glomeraceae</taxon>
        <taxon>Rhizophagus</taxon>
    </lineage>
</organism>
<dbReference type="EMBL" id="JEMT01025809">
    <property type="protein sequence ID" value="EXX61087.1"/>
    <property type="molecule type" value="Genomic_DNA"/>
</dbReference>
<feature type="transmembrane region" description="Helical" evidence="7">
    <location>
        <begin position="7"/>
        <end position="34"/>
    </location>
</feature>
<protein>
    <recommendedName>
        <fullName evidence="3 7">Defect at low temperature protein 1</fullName>
    </recommendedName>
</protein>
<dbReference type="GO" id="GO:0016020">
    <property type="term" value="C:membrane"/>
    <property type="evidence" value="ECO:0007669"/>
    <property type="project" value="UniProtKB-SubCell"/>
</dbReference>
<evidence type="ECO:0000313" key="8">
    <source>
        <dbReference type="EMBL" id="EXX61087.1"/>
    </source>
</evidence>
<comment type="similarity">
    <text evidence="2 7">Belongs to the DLT1 family.</text>
</comment>
<name>A0A015IV06_RHIIW</name>
<comment type="function">
    <text evidence="1 7">Required for growth under high-pressure and low-temperature conditions.</text>
</comment>
<dbReference type="InterPro" id="IPR038869">
    <property type="entry name" value="DLT1"/>
</dbReference>
<gene>
    <name evidence="7" type="primary">DLT1</name>
    <name evidence="8" type="ORF">RirG_174320</name>
</gene>
<evidence type="ECO:0000256" key="7">
    <source>
        <dbReference type="RuleBase" id="RU367100"/>
    </source>
</evidence>
<dbReference type="OrthoDB" id="337038at2759"/>
<evidence type="ECO:0000256" key="3">
    <source>
        <dbReference type="ARBA" id="ARBA00021353"/>
    </source>
</evidence>
<dbReference type="STRING" id="1432141.A0A015IV06"/>
<reference evidence="8 9" key="1">
    <citation type="submission" date="2014-02" db="EMBL/GenBank/DDBJ databases">
        <title>Single nucleus genome sequencing reveals high similarity among nuclei of an endomycorrhizal fungus.</title>
        <authorList>
            <person name="Lin K."/>
            <person name="Geurts R."/>
            <person name="Zhang Z."/>
            <person name="Limpens E."/>
            <person name="Saunders D.G."/>
            <person name="Mu D."/>
            <person name="Pang E."/>
            <person name="Cao H."/>
            <person name="Cha H."/>
            <person name="Lin T."/>
            <person name="Zhou Q."/>
            <person name="Shang Y."/>
            <person name="Li Y."/>
            <person name="Ivanov S."/>
            <person name="Sharma T."/>
            <person name="Velzen R.V."/>
            <person name="Ruijter N.D."/>
            <person name="Aanen D.K."/>
            <person name="Win J."/>
            <person name="Kamoun S."/>
            <person name="Bisseling T."/>
            <person name="Huang S."/>
        </authorList>
    </citation>
    <scope>NUCLEOTIDE SEQUENCE [LARGE SCALE GENOMIC DNA]</scope>
    <source>
        <strain evidence="8">DAOM 197198w</strain>
        <strain evidence="9">DAOM197198w</strain>
    </source>
</reference>
<dbReference type="PANTHER" id="PTHR40021">
    <property type="entry name" value="DEFECT AT LOW TEMPERATURE PROTEIN 1"/>
    <property type="match status" value="1"/>
</dbReference>
<comment type="subcellular location">
    <subcellularLocation>
        <location evidence="7">Membrane</location>
        <topology evidence="7">Multi-pass membrane protein</topology>
    </subcellularLocation>
</comment>
<dbReference type="AlphaFoldDB" id="A0A015IV06"/>
<dbReference type="Proteomes" id="UP000022910">
    <property type="component" value="Unassembled WGS sequence"/>
</dbReference>
<evidence type="ECO:0000256" key="2">
    <source>
        <dbReference type="ARBA" id="ARBA00005550"/>
    </source>
</evidence>
<evidence type="ECO:0000256" key="4">
    <source>
        <dbReference type="ARBA" id="ARBA00022692"/>
    </source>
</evidence>
<keyword evidence="9" id="KW-1185">Reference proteome</keyword>
<evidence type="ECO:0000256" key="1">
    <source>
        <dbReference type="ARBA" id="ARBA00002489"/>
    </source>
</evidence>
<sequence length="221" mass="24694">MKNSFGIILYTSIIIFLMLLTVVTVGTSALDIIIQAVAADPTNKTFVIIAGGSYFLTGIAAFILGLGRLFNVKRALNDIPKSHIPKDSPKSVDNLIVSELIRVSRIDVKPRPEDGCQPGWGIPGSPYDNIHFRSSIIETFSVLEKQVVKNSSFLTRQPSMSVQRYIDFLVEHGIIDRELGNAYVEGYERARFSDEEVPEEQYIKFMKLVIQLLRPLGFDGN</sequence>
<dbReference type="InterPro" id="IPR010876">
    <property type="entry name" value="C1orf43"/>
</dbReference>
<evidence type="ECO:0000256" key="5">
    <source>
        <dbReference type="ARBA" id="ARBA00022989"/>
    </source>
</evidence>
<feature type="transmembrane region" description="Helical" evidence="7">
    <location>
        <begin position="46"/>
        <end position="66"/>
    </location>
</feature>
<keyword evidence="5 7" id="KW-1133">Transmembrane helix</keyword>
<keyword evidence="4 7" id="KW-0812">Transmembrane</keyword>
<dbReference type="Pfam" id="PF07406">
    <property type="entry name" value="NICE-3"/>
    <property type="match status" value="1"/>
</dbReference>
<evidence type="ECO:0000256" key="6">
    <source>
        <dbReference type="ARBA" id="ARBA00023136"/>
    </source>
</evidence>
<accession>A0A015IV06</accession>
<comment type="caution">
    <text evidence="8">The sequence shown here is derived from an EMBL/GenBank/DDBJ whole genome shotgun (WGS) entry which is preliminary data.</text>
</comment>